<gene>
    <name evidence="1" type="ORF">MUK42_33513</name>
</gene>
<dbReference type="EMBL" id="CP097505">
    <property type="protein sequence ID" value="URD93046.1"/>
    <property type="molecule type" value="Genomic_DNA"/>
</dbReference>
<organism evidence="1 2">
    <name type="scientific">Musa troglodytarum</name>
    <name type="common">fe'i banana</name>
    <dbReference type="NCBI Taxonomy" id="320322"/>
    <lineage>
        <taxon>Eukaryota</taxon>
        <taxon>Viridiplantae</taxon>
        <taxon>Streptophyta</taxon>
        <taxon>Embryophyta</taxon>
        <taxon>Tracheophyta</taxon>
        <taxon>Spermatophyta</taxon>
        <taxon>Magnoliopsida</taxon>
        <taxon>Liliopsida</taxon>
        <taxon>Zingiberales</taxon>
        <taxon>Musaceae</taxon>
        <taxon>Musa</taxon>
    </lineage>
</organism>
<evidence type="ECO:0000313" key="2">
    <source>
        <dbReference type="Proteomes" id="UP001055439"/>
    </source>
</evidence>
<dbReference type="AlphaFoldDB" id="A0A9E7JUL4"/>
<protein>
    <submittedName>
        <fullName evidence="1">Uncharacterized protein</fullName>
    </submittedName>
</protein>
<keyword evidence="2" id="KW-1185">Reference proteome</keyword>
<reference evidence="1" key="1">
    <citation type="submission" date="2022-05" db="EMBL/GenBank/DDBJ databases">
        <title>The Musa troglodytarum L. genome provides insights into the mechanism of non-climacteric behaviour and enrichment of carotenoids.</title>
        <authorList>
            <person name="Wang J."/>
        </authorList>
    </citation>
    <scope>NUCLEOTIDE SEQUENCE</scope>
    <source>
        <tissue evidence="1">Leaf</tissue>
    </source>
</reference>
<dbReference type="Proteomes" id="UP001055439">
    <property type="component" value="Chromosome 3"/>
</dbReference>
<evidence type="ECO:0000313" key="1">
    <source>
        <dbReference type="EMBL" id="URD93046.1"/>
    </source>
</evidence>
<proteinExistence type="predicted"/>
<accession>A0A9E7JUL4</accession>
<name>A0A9E7JUL4_9LILI</name>
<sequence>MAWSQQQGTLFMRSFMEKCTTKGNVIGSCDLFGYLLRPLLLSTHPSLDFPLCSSMEKSLRRFEQAADCLKEYYNQKVRHDFDTIQ</sequence>